<dbReference type="OrthoDB" id="7010242at2"/>
<dbReference type="EMBL" id="PVTD01000002">
    <property type="protein sequence ID" value="PRY25158.1"/>
    <property type="molecule type" value="Genomic_DNA"/>
</dbReference>
<protein>
    <recommendedName>
        <fullName evidence="4">O-antigen ligase-like membrane protein</fullName>
    </recommendedName>
</protein>
<sequence length="465" mass="49529">MEIVPSTFLALAAVLLMVIRGPYGSIAVFFALTPFGAAAAFNLPAVGGATISVTDLAALTLLALVLLMPEGPSRLVGSMRAFQPGFWLLLLALCCVVAALFLPRLFAGETEVFGIARKDNTTGIVSRPLRPGTGNITQLFRMTLGFITFYALATLLRRRPEHGLVIGALSIATVIHFTLGWLDVATYAIGMSELLDPIRTANYAMLVDVRMAGLKRMIGGFPEASAFGYYTLGLFGFWLQYWLASPGSKRGAWMLAASTLVLLRSTSSAAYVAAIAFGMSFALFLLVANLRRTAERRSVSIAAVLGLLVWVGALGLIAAYQLVDPVTTYLDRALFDKLETSSGVERMSWNAQAWVNFTETRYMGAGLGSMRASNWLLACLGSIGIIGTGVFLAFLISIVRLPAPPDPAERVATIRGLKAGCAALFVSALLTTATPDLGKVFFALAGLAAGLSRGAVVESLPRLRR</sequence>
<dbReference type="Proteomes" id="UP000239480">
    <property type="component" value="Unassembled WGS sequence"/>
</dbReference>
<evidence type="ECO:0000256" key="1">
    <source>
        <dbReference type="SAM" id="Phobius"/>
    </source>
</evidence>
<feature type="transmembrane region" description="Helical" evidence="1">
    <location>
        <begin position="163"/>
        <end position="181"/>
    </location>
</feature>
<evidence type="ECO:0008006" key="4">
    <source>
        <dbReference type="Google" id="ProtNLM"/>
    </source>
</evidence>
<feature type="transmembrane region" description="Helical" evidence="1">
    <location>
        <begin position="139"/>
        <end position="156"/>
    </location>
</feature>
<accession>A0A2T0RVI7</accession>
<keyword evidence="1" id="KW-1133">Transmembrane helix</keyword>
<feature type="transmembrane region" description="Helical" evidence="1">
    <location>
        <begin position="86"/>
        <end position="106"/>
    </location>
</feature>
<feature type="transmembrane region" description="Helical" evidence="1">
    <location>
        <begin position="299"/>
        <end position="323"/>
    </location>
</feature>
<feature type="transmembrane region" description="Helical" evidence="1">
    <location>
        <begin position="43"/>
        <end position="66"/>
    </location>
</feature>
<keyword evidence="3" id="KW-1185">Reference proteome</keyword>
<proteinExistence type="predicted"/>
<feature type="transmembrane region" description="Helical" evidence="1">
    <location>
        <begin position="375"/>
        <end position="396"/>
    </location>
</feature>
<reference evidence="2 3" key="1">
    <citation type="submission" date="2018-03" db="EMBL/GenBank/DDBJ databases">
        <title>Genomic Encyclopedia of Archaeal and Bacterial Type Strains, Phase II (KMG-II): from individual species to whole genera.</title>
        <authorList>
            <person name="Goeker M."/>
        </authorList>
    </citation>
    <scope>NUCLEOTIDE SEQUENCE [LARGE SCALE GENOMIC DNA]</scope>
    <source>
        <strain evidence="2 3">DSM 29328</strain>
    </source>
</reference>
<keyword evidence="1" id="KW-0812">Transmembrane</keyword>
<dbReference type="RefSeq" id="WP_106204085.1">
    <property type="nucleotide sequence ID" value="NZ_PVTD01000002.1"/>
</dbReference>
<comment type="caution">
    <text evidence="2">The sequence shown here is derived from an EMBL/GenBank/DDBJ whole genome shotgun (WGS) entry which is preliminary data.</text>
</comment>
<feature type="transmembrane region" description="Helical" evidence="1">
    <location>
        <begin position="268"/>
        <end position="287"/>
    </location>
</feature>
<keyword evidence="1" id="KW-0472">Membrane</keyword>
<gene>
    <name evidence="2" type="ORF">CLV78_102335</name>
</gene>
<feature type="transmembrane region" description="Helical" evidence="1">
    <location>
        <begin position="440"/>
        <end position="460"/>
    </location>
</feature>
<dbReference type="AlphaFoldDB" id="A0A2T0RVI7"/>
<name>A0A2T0RVI7_9RHOB</name>
<evidence type="ECO:0000313" key="2">
    <source>
        <dbReference type="EMBL" id="PRY25158.1"/>
    </source>
</evidence>
<organism evidence="2 3">
    <name type="scientific">Aliiruegeria haliotis</name>
    <dbReference type="NCBI Taxonomy" id="1280846"/>
    <lineage>
        <taxon>Bacteria</taxon>
        <taxon>Pseudomonadati</taxon>
        <taxon>Pseudomonadota</taxon>
        <taxon>Alphaproteobacteria</taxon>
        <taxon>Rhodobacterales</taxon>
        <taxon>Roseobacteraceae</taxon>
        <taxon>Aliiruegeria</taxon>
    </lineage>
</organism>
<feature type="transmembrane region" description="Helical" evidence="1">
    <location>
        <begin position="417"/>
        <end position="434"/>
    </location>
</feature>
<evidence type="ECO:0000313" key="3">
    <source>
        <dbReference type="Proteomes" id="UP000239480"/>
    </source>
</evidence>